<evidence type="ECO:0000256" key="13">
    <source>
        <dbReference type="ARBA" id="ARBA00023273"/>
    </source>
</evidence>
<dbReference type="SMART" id="SM00219">
    <property type="entry name" value="TyrKc"/>
    <property type="match status" value="1"/>
</dbReference>
<feature type="domain" description="SH2" evidence="20">
    <location>
        <begin position="118"/>
        <end position="211"/>
    </location>
</feature>
<keyword evidence="11 16" id="KW-0727">SH2 domain</keyword>
<dbReference type="PANTHER" id="PTHR24418">
    <property type="entry name" value="TYROSINE-PROTEIN KINASE"/>
    <property type="match status" value="1"/>
</dbReference>
<keyword evidence="6 19" id="KW-0808">Transferase</keyword>
<keyword evidence="5" id="KW-0597">Phosphoprotein</keyword>
<evidence type="ECO:0000256" key="2">
    <source>
        <dbReference type="ARBA" id="ARBA00004496"/>
    </source>
</evidence>
<keyword evidence="8 18" id="KW-0547">Nucleotide-binding</keyword>
<evidence type="ECO:0000256" key="10">
    <source>
        <dbReference type="ARBA" id="ARBA00022840"/>
    </source>
</evidence>
<dbReference type="Pfam" id="PF07714">
    <property type="entry name" value="PK_Tyr_Ser-Thr"/>
    <property type="match status" value="1"/>
</dbReference>
<name>A0A553RK73_9TELE</name>
<dbReference type="Gene3D" id="3.30.505.10">
    <property type="entry name" value="SH2 domain"/>
    <property type="match status" value="1"/>
</dbReference>
<dbReference type="GO" id="GO:0005524">
    <property type="term" value="F:ATP binding"/>
    <property type="evidence" value="ECO:0007669"/>
    <property type="project" value="UniProtKB-UniRule"/>
</dbReference>
<feature type="domain" description="Protein kinase" evidence="22">
    <location>
        <begin position="236"/>
        <end position="494"/>
    </location>
</feature>
<evidence type="ECO:0000256" key="4">
    <source>
        <dbReference type="ARBA" id="ARBA00022490"/>
    </source>
</evidence>
<dbReference type="GO" id="GO:0001726">
    <property type="term" value="C:ruffle"/>
    <property type="evidence" value="ECO:0007669"/>
    <property type="project" value="UniProtKB-SubCell"/>
</dbReference>
<keyword evidence="9 19" id="KW-0418">Kinase</keyword>
<evidence type="ECO:0000256" key="15">
    <source>
        <dbReference type="ARBA" id="ARBA00051245"/>
    </source>
</evidence>
<comment type="subcellular location">
    <subcellularLocation>
        <location evidence="1">Cell projection</location>
        <location evidence="1">Ruffle</location>
    </subcellularLocation>
    <subcellularLocation>
        <location evidence="2">Cytoplasm</location>
    </subcellularLocation>
</comment>
<gene>
    <name evidence="23" type="ORF">DNTS_018280</name>
</gene>
<dbReference type="Proteomes" id="UP000316079">
    <property type="component" value="Unassembled WGS sequence"/>
</dbReference>
<keyword evidence="10 18" id="KW-0067">ATP-binding</keyword>
<reference evidence="23 24" key="1">
    <citation type="journal article" date="2019" name="Sci. Data">
        <title>Hybrid genome assembly and annotation of Danionella translucida.</title>
        <authorList>
            <person name="Kadobianskyi M."/>
            <person name="Schulze L."/>
            <person name="Schuelke M."/>
            <person name="Judkewitz B."/>
        </authorList>
    </citation>
    <scope>NUCLEOTIDE SEQUENCE [LARGE SCALE GENOMIC DNA]</scope>
    <source>
        <strain evidence="23 24">Bolton</strain>
    </source>
</reference>
<dbReference type="InterPro" id="IPR000980">
    <property type="entry name" value="SH2"/>
</dbReference>
<dbReference type="OrthoDB" id="4062651at2759"/>
<keyword evidence="3 17" id="KW-0728">SH3 domain</keyword>
<evidence type="ECO:0000256" key="5">
    <source>
        <dbReference type="ARBA" id="ARBA00022553"/>
    </source>
</evidence>
<evidence type="ECO:0000256" key="12">
    <source>
        <dbReference type="ARBA" id="ARBA00023137"/>
    </source>
</evidence>
<evidence type="ECO:0000259" key="22">
    <source>
        <dbReference type="PROSITE" id="PS50011"/>
    </source>
</evidence>
<proteinExistence type="inferred from homology"/>
<dbReference type="PRINTS" id="PR00401">
    <property type="entry name" value="SH2DOMAIN"/>
</dbReference>
<dbReference type="STRING" id="623744.A0A553RK73"/>
<evidence type="ECO:0000256" key="18">
    <source>
        <dbReference type="PROSITE-ProRule" id="PRU10141"/>
    </source>
</evidence>
<evidence type="ECO:0000256" key="11">
    <source>
        <dbReference type="ARBA" id="ARBA00022999"/>
    </source>
</evidence>
<dbReference type="FunFam" id="1.10.510.10:FF:000399">
    <property type="entry name" value="Tyrosine-protein kinase"/>
    <property type="match status" value="1"/>
</dbReference>
<evidence type="ECO:0000313" key="23">
    <source>
        <dbReference type="EMBL" id="TRZ02576.1"/>
    </source>
</evidence>
<dbReference type="SUPFAM" id="SSF55550">
    <property type="entry name" value="SH2 domain"/>
    <property type="match status" value="1"/>
</dbReference>
<protein>
    <recommendedName>
        <fullName evidence="19">Tyrosine-protein kinase</fullName>
        <ecNumber evidence="19">2.7.10.2</ecNumber>
    </recommendedName>
</protein>
<evidence type="ECO:0000256" key="17">
    <source>
        <dbReference type="PROSITE-ProRule" id="PRU00192"/>
    </source>
</evidence>
<feature type="binding site" evidence="18">
    <location>
        <position position="264"/>
    </location>
    <ligand>
        <name>ATP</name>
        <dbReference type="ChEBI" id="CHEBI:30616"/>
    </ligand>
</feature>
<dbReference type="InterPro" id="IPR020635">
    <property type="entry name" value="Tyr_kinase_cat_dom"/>
</dbReference>
<keyword evidence="4" id="KW-0963">Cytoplasm</keyword>
<comment type="similarity">
    <text evidence="19">Belongs to the protein kinase superfamily. Tyr protein kinase family.</text>
</comment>
<dbReference type="PRINTS" id="PR00109">
    <property type="entry name" value="TYRKINASE"/>
</dbReference>
<dbReference type="InterPro" id="IPR036860">
    <property type="entry name" value="SH2_dom_sf"/>
</dbReference>
<evidence type="ECO:0000256" key="3">
    <source>
        <dbReference type="ARBA" id="ARBA00022443"/>
    </source>
</evidence>
<dbReference type="FunFam" id="3.30.200.20:FF:000053">
    <property type="entry name" value="Tyrosine-protein kinase"/>
    <property type="match status" value="1"/>
</dbReference>
<dbReference type="GO" id="GO:0005737">
    <property type="term" value="C:cytoplasm"/>
    <property type="evidence" value="ECO:0007669"/>
    <property type="project" value="UniProtKB-SubCell"/>
</dbReference>
<evidence type="ECO:0000256" key="8">
    <source>
        <dbReference type="ARBA" id="ARBA00022741"/>
    </source>
</evidence>
<evidence type="ECO:0000256" key="16">
    <source>
        <dbReference type="PROSITE-ProRule" id="PRU00191"/>
    </source>
</evidence>
<accession>A0A553RK73</accession>
<dbReference type="PROSITE" id="PS50011">
    <property type="entry name" value="PROTEIN_KINASE_DOM"/>
    <property type="match status" value="1"/>
</dbReference>
<dbReference type="Pfam" id="PF00017">
    <property type="entry name" value="SH2"/>
    <property type="match status" value="1"/>
</dbReference>
<dbReference type="GO" id="GO:0005634">
    <property type="term" value="C:nucleus"/>
    <property type="evidence" value="ECO:0007669"/>
    <property type="project" value="UniProtKB-ARBA"/>
</dbReference>
<dbReference type="SMART" id="SM00326">
    <property type="entry name" value="SH3"/>
    <property type="match status" value="1"/>
</dbReference>
<keyword evidence="14" id="KW-0449">Lipoprotein</keyword>
<dbReference type="PROSITE" id="PS00107">
    <property type="entry name" value="PROTEIN_KINASE_ATP"/>
    <property type="match status" value="1"/>
</dbReference>
<dbReference type="Gene3D" id="2.30.30.40">
    <property type="entry name" value="SH3 Domains"/>
    <property type="match status" value="1"/>
</dbReference>
<feature type="domain" description="SH3" evidence="21">
    <location>
        <begin position="48"/>
        <end position="112"/>
    </location>
</feature>
<dbReference type="GO" id="GO:0004715">
    <property type="term" value="F:non-membrane spanning protein tyrosine kinase activity"/>
    <property type="evidence" value="ECO:0007669"/>
    <property type="project" value="UniProtKB-EC"/>
</dbReference>
<dbReference type="InterPro" id="IPR000719">
    <property type="entry name" value="Prot_kinase_dom"/>
</dbReference>
<comment type="catalytic activity">
    <reaction evidence="15 19">
        <text>L-tyrosyl-[protein] + ATP = O-phospho-L-tyrosyl-[protein] + ADP + H(+)</text>
        <dbReference type="Rhea" id="RHEA:10596"/>
        <dbReference type="Rhea" id="RHEA-COMP:10136"/>
        <dbReference type="Rhea" id="RHEA-COMP:20101"/>
        <dbReference type="ChEBI" id="CHEBI:15378"/>
        <dbReference type="ChEBI" id="CHEBI:30616"/>
        <dbReference type="ChEBI" id="CHEBI:46858"/>
        <dbReference type="ChEBI" id="CHEBI:61978"/>
        <dbReference type="ChEBI" id="CHEBI:456216"/>
        <dbReference type="EC" id="2.7.10.2"/>
    </reaction>
</comment>
<dbReference type="InterPro" id="IPR017441">
    <property type="entry name" value="Protein_kinase_ATP_BS"/>
</dbReference>
<evidence type="ECO:0000256" key="1">
    <source>
        <dbReference type="ARBA" id="ARBA00004466"/>
    </source>
</evidence>
<dbReference type="InterPro" id="IPR001452">
    <property type="entry name" value="SH3_domain"/>
</dbReference>
<evidence type="ECO:0000256" key="19">
    <source>
        <dbReference type="RuleBase" id="RU362096"/>
    </source>
</evidence>
<keyword evidence="7" id="KW-0519">Myristate</keyword>
<dbReference type="CDD" id="cd11847">
    <property type="entry name" value="SH3_Brk"/>
    <property type="match status" value="1"/>
</dbReference>
<evidence type="ECO:0000313" key="24">
    <source>
        <dbReference type="Proteomes" id="UP000316079"/>
    </source>
</evidence>
<dbReference type="EC" id="2.7.10.2" evidence="19"/>
<evidence type="ECO:0000259" key="20">
    <source>
        <dbReference type="PROSITE" id="PS50001"/>
    </source>
</evidence>
<dbReference type="PROSITE" id="PS50002">
    <property type="entry name" value="SH3"/>
    <property type="match status" value="1"/>
</dbReference>
<evidence type="ECO:0000256" key="14">
    <source>
        <dbReference type="ARBA" id="ARBA00023288"/>
    </source>
</evidence>
<dbReference type="InterPro" id="IPR050198">
    <property type="entry name" value="Non-receptor_tyrosine_kinases"/>
</dbReference>
<sequence length="495" mass="56811">MSKEECCSCPGLGALCQRLFYRSKETESEEQQKASSQKVSNLPRSSASSGEIYTALWPFSARAQDELSFQPGEYFHICERVGDWWTAAKLDKNGVVTSKGFVPHNYLVRRKTAKEQPWYFGTLNRFETQDLLLAPGNNIGSFLVRHSEKDNIGRVLSVLIGDREVKHIKIHQNQTGQFYLEQSVMFPSLEKLLEHYKNYSLNAGLCLTQPCIRQEPKPQDLSHKTVDDWELPKEEFTLEEELGKGFFADVYRGKWKGMVNVAIKILKNNESLNHREFLMETQILKKLRHRHLITLFAVCTSSTPFYIITELMENGNLLNFLRGKEGRELEAQVLIEMATQVADGMAYLEEQNSIHRDLAARNVLVGLNYLCKVADFGLARIVKEPIYSSEDKKIPYKWSAPEAISHGMFSNKSDVWSYGVLLYEMFSYGGVPYPAVSNHEVFNMIMSGYRMPAPPQCPHQVYELMGMCWRESAEERPDFSTLFSLLENFGTEYME</sequence>
<evidence type="ECO:0000256" key="9">
    <source>
        <dbReference type="ARBA" id="ARBA00022777"/>
    </source>
</evidence>
<dbReference type="Pfam" id="PF00018">
    <property type="entry name" value="SH3_1"/>
    <property type="match status" value="1"/>
</dbReference>
<keyword evidence="24" id="KW-1185">Reference proteome</keyword>
<dbReference type="SUPFAM" id="SSF56112">
    <property type="entry name" value="Protein kinase-like (PK-like)"/>
    <property type="match status" value="1"/>
</dbReference>
<dbReference type="PROSITE" id="PS50001">
    <property type="entry name" value="SH2"/>
    <property type="match status" value="1"/>
</dbReference>
<organism evidence="23 24">
    <name type="scientific">Danionella cerebrum</name>
    <dbReference type="NCBI Taxonomy" id="2873325"/>
    <lineage>
        <taxon>Eukaryota</taxon>
        <taxon>Metazoa</taxon>
        <taxon>Chordata</taxon>
        <taxon>Craniata</taxon>
        <taxon>Vertebrata</taxon>
        <taxon>Euteleostomi</taxon>
        <taxon>Actinopterygii</taxon>
        <taxon>Neopterygii</taxon>
        <taxon>Teleostei</taxon>
        <taxon>Ostariophysi</taxon>
        <taxon>Cypriniformes</taxon>
        <taxon>Danionidae</taxon>
        <taxon>Danioninae</taxon>
        <taxon>Danionella</taxon>
    </lineage>
</organism>
<dbReference type="EMBL" id="SRMA01023914">
    <property type="protein sequence ID" value="TRZ02576.1"/>
    <property type="molecule type" value="Genomic_DNA"/>
</dbReference>
<evidence type="ECO:0000256" key="7">
    <source>
        <dbReference type="ARBA" id="ARBA00022707"/>
    </source>
</evidence>
<dbReference type="InterPro" id="IPR036028">
    <property type="entry name" value="SH3-like_dom_sf"/>
</dbReference>
<evidence type="ECO:0000256" key="6">
    <source>
        <dbReference type="ARBA" id="ARBA00022679"/>
    </source>
</evidence>
<dbReference type="InterPro" id="IPR011009">
    <property type="entry name" value="Kinase-like_dom_sf"/>
</dbReference>
<keyword evidence="12 19" id="KW-0829">Tyrosine-protein kinase</keyword>
<comment type="caution">
    <text evidence="23">The sequence shown here is derived from an EMBL/GenBank/DDBJ whole genome shotgun (WGS) entry which is preliminary data.</text>
</comment>
<dbReference type="SMART" id="SM00252">
    <property type="entry name" value="SH2"/>
    <property type="match status" value="1"/>
</dbReference>
<dbReference type="FunFam" id="2.30.30.40:FF:000229">
    <property type="entry name" value="Tyrosine-protein kinase"/>
    <property type="match status" value="1"/>
</dbReference>
<dbReference type="Gene3D" id="1.10.510.10">
    <property type="entry name" value="Transferase(Phosphotransferase) domain 1"/>
    <property type="match status" value="1"/>
</dbReference>
<dbReference type="SUPFAM" id="SSF50044">
    <property type="entry name" value="SH3-domain"/>
    <property type="match status" value="1"/>
</dbReference>
<keyword evidence="13" id="KW-0966">Cell projection</keyword>
<evidence type="ECO:0000259" key="21">
    <source>
        <dbReference type="PROSITE" id="PS50002"/>
    </source>
</evidence>
<dbReference type="InterPro" id="IPR001245">
    <property type="entry name" value="Ser-Thr/Tyr_kinase_cat_dom"/>
</dbReference>
<dbReference type="AlphaFoldDB" id="A0A553RK73"/>